<evidence type="ECO:0000256" key="3">
    <source>
        <dbReference type="ARBA" id="ARBA00022448"/>
    </source>
</evidence>
<evidence type="ECO:0000313" key="7">
    <source>
        <dbReference type="EMBL" id="QHN38685.1"/>
    </source>
</evidence>
<dbReference type="GO" id="GO:0046677">
    <property type="term" value="P:response to antibiotic"/>
    <property type="evidence" value="ECO:0007669"/>
    <property type="project" value="UniProtKB-KW"/>
</dbReference>
<dbReference type="PANTHER" id="PTHR42711">
    <property type="entry name" value="ABC TRANSPORTER ATP-BINDING PROTEIN"/>
    <property type="match status" value="1"/>
</dbReference>
<dbReference type="PANTHER" id="PTHR42711:SF5">
    <property type="entry name" value="ABC TRANSPORTER ATP-BINDING PROTEIN NATA"/>
    <property type="match status" value="1"/>
</dbReference>
<dbReference type="SMART" id="SM00382">
    <property type="entry name" value="AAA"/>
    <property type="match status" value="1"/>
</dbReference>
<organism evidence="7">
    <name type="scientific">Gordonia amarae</name>
    <dbReference type="NCBI Taxonomy" id="36821"/>
    <lineage>
        <taxon>Bacteria</taxon>
        <taxon>Bacillati</taxon>
        <taxon>Actinomycetota</taxon>
        <taxon>Actinomycetes</taxon>
        <taxon>Mycobacteriales</taxon>
        <taxon>Gordoniaceae</taxon>
        <taxon>Gordonia</taxon>
    </lineage>
</organism>
<accession>A0A857LK49</accession>
<dbReference type="Gene3D" id="3.40.50.300">
    <property type="entry name" value="P-loop containing nucleotide triphosphate hydrolases"/>
    <property type="match status" value="1"/>
</dbReference>
<dbReference type="Pfam" id="PF00005">
    <property type="entry name" value="ABC_tran"/>
    <property type="match status" value="1"/>
</dbReference>
<dbReference type="InterPro" id="IPR003439">
    <property type="entry name" value="ABC_transporter-like_ATP-bd"/>
</dbReference>
<evidence type="ECO:0000256" key="1">
    <source>
        <dbReference type="ARBA" id="ARBA00004202"/>
    </source>
</evidence>
<dbReference type="GO" id="GO:0005886">
    <property type="term" value="C:plasma membrane"/>
    <property type="evidence" value="ECO:0007669"/>
    <property type="project" value="UniProtKB-SubCell"/>
</dbReference>
<dbReference type="InterPro" id="IPR050763">
    <property type="entry name" value="ABC_transporter_ATP-binding"/>
</dbReference>
<sequence>MLSISGAHRTLDSHTLFTDLDLTVRPGECGVVIGPNGSGKSTLLRCVIDDDRLDDGTIDVFGMAPDDRSPEFRALVSAETGEQASFFDLTITEHLQLLWRSHRMDIAGGAVIAALDDAGLADLGDRFPHALSTGQRQRFALCAAFSRPCSLLVLDEPERGLDTDGQNWVIDRVLTAKRSDTAVLLATHSPLIADAVADRTVELGR</sequence>
<evidence type="ECO:0000256" key="6">
    <source>
        <dbReference type="ARBA" id="ARBA00023251"/>
    </source>
</evidence>
<dbReference type="SUPFAM" id="SSF52540">
    <property type="entry name" value="P-loop containing nucleoside triphosphate hydrolases"/>
    <property type="match status" value="1"/>
</dbReference>
<dbReference type="AlphaFoldDB" id="A0A857LK49"/>
<dbReference type="InterPro" id="IPR003593">
    <property type="entry name" value="AAA+_ATPase"/>
</dbReference>
<proteinExistence type="inferred from homology"/>
<keyword evidence="4" id="KW-0547">Nucleotide-binding</keyword>
<evidence type="ECO:0000256" key="2">
    <source>
        <dbReference type="ARBA" id="ARBA00005417"/>
    </source>
</evidence>
<gene>
    <name evidence="7" type="ORF">GII30_05355</name>
</gene>
<dbReference type="GO" id="GO:0016887">
    <property type="term" value="F:ATP hydrolysis activity"/>
    <property type="evidence" value="ECO:0007669"/>
    <property type="project" value="InterPro"/>
</dbReference>
<dbReference type="InterPro" id="IPR027417">
    <property type="entry name" value="P-loop_NTPase"/>
</dbReference>
<dbReference type="EMBL" id="CP045810">
    <property type="protein sequence ID" value="QHN38685.1"/>
    <property type="molecule type" value="Genomic_DNA"/>
</dbReference>
<evidence type="ECO:0000256" key="5">
    <source>
        <dbReference type="ARBA" id="ARBA00022840"/>
    </source>
</evidence>
<comment type="subcellular location">
    <subcellularLocation>
        <location evidence="1">Cell membrane</location>
        <topology evidence="1">Peripheral membrane protein</topology>
    </subcellularLocation>
</comment>
<dbReference type="GO" id="GO:0005524">
    <property type="term" value="F:ATP binding"/>
    <property type="evidence" value="ECO:0007669"/>
    <property type="project" value="UniProtKB-KW"/>
</dbReference>
<dbReference type="RefSeq" id="WP_005190994.1">
    <property type="nucleotide sequence ID" value="NZ_CP045804.1"/>
</dbReference>
<dbReference type="PROSITE" id="PS50893">
    <property type="entry name" value="ABC_TRANSPORTER_2"/>
    <property type="match status" value="1"/>
</dbReference>
<keyword evidence="3" id="KW-0813">Transport</keyword>
<name>A0A857LK49_9ACTN</name>
<reference evidence="7" key="1">
    <citation type="journal article" date="2021" name="Nat. Microbiol.">
        <title>Cocultivation of an ultrasmall environmental parasitic bacterium with lytic ability against bacteria associated with wastewater foams.</title>
        <authorList>
            <person name="Batinovic S."/>
            <person name="Rose J.J.A."/>
            <person name="Ratcliffe J."/>
            <person name="Seviour R.J."/>
            <person name="Petrovski S."/>
        </authorList>
    </citation>
    <scope>NUCLEOTIDE SEQUENCE</scope>
    <source>
        <strain evidence="7">CON44</strain>
    </source>
</reference>
<keyword evidence="5 7" id="KW-0067">ATP-binding</keyword>
<evidence type="ECO:0000256" key="4">
    <source>
        <dbReference type="ARBA" id="ARBA00022741"/>
    </source>
</evidence>
<protein>
    <submittedName>
        <fullName evidence="7">ATP-binding cassette domain-containing protein</fullName>
    </submittedName>
</protein>
<keyword evidence="6" id="KW-0046">Antibiotic resistance</keyword>
<comment type="similarity">
    <text evidence="2">Belongs to the ABC transporter superfamily.</text>
</comment>